<dbReference type="Proteomes" id="UP001212997">
    <property type="component" value="Unassembled WGS sequence"/>
</dbReference>
<feature type="chain" id="PRO_5042058914" description="Secreted protein" evidence="1">
    <location>
        <begin position="26"/>
        <end position="80"/>
    </location>
</feature>
<comment type="caution">
    <text evidence="2">The sequence shown here is derived from an EMBL/GenBank/DDBJ whole genome shotgun (WGS) entry which is preliminary data.</text>
</comment>
<dbReference type="AlphaFoldDB" id="A0AAD5V0H6"/>
<accession>A0AAD5V0H6</accession>
<protein>
    <recommendedName>
        <fullName evidence="4">Secreted protein</fullName>
    </recommendedName>
</protein>
<organism evidence="2 3">
    <name type="scientific">Meripilus lineatus</name>
    <dbReference type="NCBI Taxonomy" id="2056292"/>
    <lineage>
        <taxon>Eukaryota</taxon>
        <taxon>Fungi</taxon>
        <taxon>Dikarya</taxon>
        <taxon>Basidiomycota</taxon>
        <taxon>Agaricomycotina</taxon>
        <taxon>Agaricomycetes</taxon>
        <taxon>Polyporales</taxon>
        <taxon>Meripilaceae</taxon>
        <taxon>Meripilus</taxon>
    </lineage>
</organism>
<reference evidence="2" key="1">
    <citation type="submission" date="2022-07" db="EMBL/GenBank/DDBJ databases">
        <title>Genome Sequence of Physisporinus lineatus.</title>
        <authorList>
            <person name="Buettner E."/>
        </authorList>
    </citation>
    <scope>NUCLEOTIDE SEQUENCE</scope>
    <source>
        <strain evidence="2">VT162</strain>
    </source>
</reference>
<dbReference type="EMBL" id="JANAWD010000328">
    <property type="protein sequence ID" value="KAJ3481315.1"/>
    <property type="molecule type" value="Genomic_DNA"/>
</dbReference>
<feature type="signal peptide" evidence="1">
    <location>
        <begin position="1"/>
        <end position="25"/>
    </location>
</feature>
<evidence type="ECO:0000313" key="2">
    <source>
        <dbReference type="EMBL" id="KAJ3481315.1"/>
    </source>
</evidence>
<sequence length="80" mass="8333">MVAPSPSGQQCVLLFTFLSSPLTFAVDVHGSTCGRLPHSLMSASLFRTTGKLEEFGLDGTATSTTPIQQLSALMAVAMGD</sequence>
<keyword evidence="1" id="KW-0732">Signal</keyword>
<evidence type="ECO:0008006" key="4">
    <source>
        <dbReference type="Google" id="ProtNLM"/>
    </source>
</evidence>
<evidence type="ECO:0000313" key="3">
    <source>
        <dbReference type="Proteomes" id="UP001212997"/>
    </source>
</evidence>
<name>A0AAD5V0H6_9APHY</name>
<keyword evidence="3" id="KW-1185">Reference proteome</keyword>
<proteinExistence type="predicted"/>
<gene>
    <name evidence="2" type="ORF">NLI96_g7747</name>
</gene>
<evidence type="ECO:0000256" key="1">
    <source>
        <dbReference type="SAM" id="SignalP"/>
    </source>
</evidence>